<reference evidence="1" key="1">
    <citation type="journal article" date="2020" name="Nature">
        <title>Giant virus diversity and host interactions through global metagenomics.</title>
        <authorList>
            <person name="Schulz F."/>
            <person name="Roux S."/>
            <person name="Paez-Espino D."/>
            <person name="Jungbluth S."/>
            <person name="Walsh D.A."/>
            <person name="Denef V.J."/>
            <person name="McMahon K.D."/>
            <person name="Konstantinidis K.T."/>
            <person name="Eloe-Fadrosh E.A."/>
            <person name="Kyrpides N.C."/>
            <person name="Woyke T."/>
        </authorList>
    </citation>
    <scope>NUCLEOTIDE SEQUENCE</scope>
    <source>
        <strain evidence="1">GVMAG-M-3300025572-1</strain>
    </source>
</reference>
<protein>
    <submittedName>
        <fullName evidence="1">Uncharacterized protein</fullName>
    </submittedName>
</protein>
<organism evidence="1">
    <name type="scientific">viral metagenome</name>
    <dbReference type="NCBI Taxonomy" id="1070528"/>
    <lineage>
        <taxon>unclassified sequences</taxon>
        <taxon>metagenomes</taxon>
        <taxon>organismal metagenomes</taxon>
    </lineage>
</organism>
<sequence length="99" mass="11041">MSDLIGEVIGFTQVRRILNQSLWPLDGTQGTSDRAEVEDSQVDYFPADESPSHLLKFSAIAESTCSVGTPTSLVQSRNMLPLHHDRLSTSFETRIKDFD</sequence>
<dbReference type="AlphaFoldDB" id="A0A6C0IYZ7"/>
<name>A0A6C0IYZ7_9ZZZZ</name>
<dbReference type="EMBL" id="MN740283">
    <property type="protein sequence ID" value="QHT97809.1"/>
    <property type="molecule type" value="Genomic_DNA"/>
</dbReference>
<evidence type="ECO:0000313" key="1">
    <source>
        <dbReference type="EMBL" id="QHT97809.1"/>
    </source>
</evidence>
<proteinExistence type="predicted"/>
<accession>A0A6C0IYZ7</accession>